<evidence type="ECO:0000313" key="3">
    <source>
        <dbReference type="Proteomes" id="UP000091918"/>
    </source>
</evidence>
<proteinExistence type="predicted"/>
<feature type="region of interest" description="Disordered" evidence="1">
    <location>
        <begin position="65"/>
        <end position="276"/>
    </location>
</feature>
<comment type="caution">
    <text evidence="2">The sequence shown here is derived from an EMBL/GenBank/DDBJ whole genome shotgun (WGS) entry which is preliminary data.</text>
</comment>
<evidence type="ECO:0000256" key="1">
    <source>
        <dbReference type="SAM" id="MobiDB-lite"/>
    </source>
</evidence>
<feature type="compositionally biased region" description="Pro residues" evidence="1">
    <location>
        <begin position="165"/>
        <end position="175"/>
    </location>
</feature>
<gene>
    <name evidence="2" type="ORF">ACJ72_07216</name>
</gene>
<sequence length="276" mass="28529">MEGIKEAVQTAENYLFGYDRESNAASGEEPLAGVQGKGTAADPYDAGNAPKYVALQHVKEAEAYAAQMKNKKEEEEEEEEATAQEPENKKVIPRGLVPESGSSTTSAGGQLRTKKSPQIEPYIPVKSPPAEGSVLSTATHSETTSMPTPSPSPTGGSTTSTKAPEVPPQGNPPPALLASNVTTGDRGGSGQESGRQAAAPEAPPATPILSSPRANDKVPSSQSTGTANSHSHSHSRAQAQAQTPPHEEHYVHSTGFAAEGGDFDAAEPGAGREADR</sequence>
<accession>A0A1B7NNX2</accession>
<evidence type="ECO:0000313" key="2">
    <source>
        <dbReference type="EMBL" id="OAX78478.1"/>
    </source>
</evidence>
<feature type="compositionally biased region" description="Polar residues" evidence="1">
    <location>
        <begin position="208"/>
        <end position="228"/>
    </location>
</feature>
<name>A0A1B7NNX2_9EURO</name>
<dbReference type="OrthoDB" id="5388207at2759"/>
<feature type="region of interest" description="Disordered" evidence="1">
    <location>
        <begin position="21"/>
        <end position="46"/>
    </location>
</feature>
<organism evidence="2 3">
    <name type="scientific">Emergomyces africanus</name>
    <dbReference type="NCBI Taxonomy" id="1955775"/>
    <lineage>
        <taxon>Eukaryota</taxon>
        <taxon>Fungi</taxon>
        <taxon>Dikarya</taxon>
        <taxon>Ascomycota</taxon>
        <taxon>Pezizomycotina</taxon>
        <taxon>Eurotiomycetes</taxon>
        <taxon>Eurotiomycetidae</taxon>
        <taxon>Onygenales</taxon>
        <taxon>Ajellomycetaceae</taxon>
        <taxon>Emergomyces</taxon>
    </lineage>
</organism>
<dbReference type="Proteomes" id="UP000091918">
    <property type="component" value="Unassembled WGS sequence"/>
</dbReference>
<dbReference type="EMBL" id="LGUA01001497">
    <property type="protein sequence ID" value="OAX78478.1"/>
    <property type="molecule type" value="Genomic_DNA"/>
</dbReference>
<keyword evidence="3" id="KW-1185">Reference proteome</keyword>
<reference evidence="2 3" key="1">
    <citation type="submission" date="2015-07" db="EMBL/GenBank/DDBJ databases">
        <title>Emmonsia species relationships and genome sequence.</title>
        <authorList>
            <person name="Cuomo C.A."/>
            <person name="Schwartz I.S."/>
            <person name="Kenyon C."/>
            <person name="de Hoog G.S."/>
            <person name="Govender N.P."/>
            <person name="Botha A."/>
            <person name="Moreno L."/>
            <person name="de Vries M."/>
            <person name="Munoz J.F."/>
            <person name="Stielow J.B."/>
        </authorList>
    </citation>
    <scope>NUCLEOTIDE SEQUENCE [LARGE SCALE GENOMIC DNA]</scope>
    <source>
        <strain evidence="2 3">CBS 136260</strain>
    </source>
</reference>
<protein>
    <submittedName>
        <fullName evidence="2">Uncharacterized protein</fullName>
    </submittedName>
</protein>
<dbReference type="AlphaFoldDB" id="A0A1B7NNX2"/>
<feature type="compositionally biased region" description="Low complexity" evidence="1">
    <location>
        <begin position="139"/>
        <end position="161"/>
    </location>
</feature>
<dbReference type="STRING" id="1658172.A0A1B7NNX2"/>